<accession>A0A4Y3JCL5</accession>
<name>A0A4Y3JCL5_ACIPI</name>
<organism evidence="1 2">
    <name type="scientific">Acinetobacter pittii</name>
    <name type="common">Acinetobacter genomosp. 3</name>
    <dbReference type="NCBI Taxonomy" id="48296"/>
    <lineage>
        <taxon>Bacteria</taxon>
        <taxon>Pseudomonadati</taxon>
        <taxon>Pseudomonadota</taxon>
        <taxon>Gammaproteobacteria</taxon>
        <taxon>Moraxellales</taxon>
        <taxon>Moraxellaceae</taxon>
        <taxon>Acinetobacter</taxon>
        <taxon>Acinetobacter calcoaceticus/baumannii complex</taxon>
    </lineage>
</organism>
<protein>
    <submittedName>
        <fullName evidence="1">Uncharacterized protein</fullName>
    </submittedName>
</protein>
<reference evidence="1 2" key="1">
    <citation type="submission" date="2019-06" db="EMBL/GenBank/DDBJ databases">
        <title>Whole genome shotgun sequence of Acinetobacter pittii NBRC 110514.</title>
        <authorList>
            <person name="Hosoyama A."/>
            <person name="Uohara A."/>
            <person name="Ohji S."/>
            <person name="Ichikawa N."/>
        </authorList>
    </citation>
    <scope>NUCLEOTIDE SEQUENCE [LARGE SCALE GENOMIC DNA]</scope>
    <source>
        <strain evidence="1 2">NBRC 110514</strain>
    </source>
</reference>
<evidence type="ECO:0000313" key="1">
    <source>
        <dbReference type="EMBL" id="GEA69136.1"/>
    </source>
</evidence>
<proteinExistence type="predicted"/>
<dbReference type="RefSeq" id="WP_068555684.1">
    <property type="nucleotide sequence ID" value="NZ_BJLJ01000015.1"/>
</dbReference>
<dbReference type="Proteomes" id="UP000317717">
    <property type="component" value="Unassembled WGS sequence"/>
</dbReference>
<gene>
    <name evidence="1" type="ORF">PA3_32940</name>
</gene>
<dbReference type="EMBL" id="BJLJ01000015">
    <property type="protein sequence ID" value="GEA69136.1"/>
    <property type="molecule type" value="Genomic_DNA"/>
</dbReference>
<evidence type="ECO:0000313" key="2">
    <source>
        <dbReference type="Proteomes" id="UP000317717"/>
    </source>
</evidence>
<comment type="caution">
    <text evidence="1">The sequence shown here is derived from an EMBL/GenBank/DDBJ whole genome shotgun (WGS) entry which is preliminary data.</text>
</comment>
<sequence length="78" mass="9068">MTIITLRDVETNEQVILRSVIDPVARKDKKGNIQIIQIHKWLYDESDHFVDEEFYGALNSGKVGMYVSLQYVIVKIEN</sequence>
<dbReference type="AlphaFoldDB" id="A0A4Y3JCL5"/>